<feature type="chain" id="PRO_5023888339" evidence="4">
    <location>
        <begin position="23"/>
        <end position="302"/>
    </location>
</feature>
<dbReference type="InterPro" id="IPR013783">
    <property type="entry name" value="Ig-like_fold"/>
</dbReference>
<evidence type="ECO:0000256" key="2">
    <source>
        <dbReference type="SAM" id="MobiDB-lite"/>
    </source>
</evidence>
<keyword evidence="3" id="KW-0812">Transmembrane</keyword>
<dbReference type="Ensembl" id="ENSMMUT00000076156.2">
    <property type="protein sequence ID" value="ENSMMUP00000054524.2"/>
    <property type="gene ID" value="ENSMMUG00000045860.2"/>
</dbReference>
<dbReference type="OMA" id="SWQPPGN"/>
<evidence type="ECO:0000256" key="4">
    <source>
        <dbReference type="SAM" id="SignalP"/>
    </source>
</evidence>
<dbReference type="Pfam" id="PF07686">
    <property type="entry name" value="V-set"/>
    <property type="match status" value="1"/>
</dbReference>
<dbReference type="STRING" id="9544.ENSMMUP00000054524"/>
<dbReference type="GO" id="GO:0042104">
    <property type="term" value="P:positive regulation of activated T cell proliferation"/>
    <property type="evidence" value="ECO:0007669"/>
    <property type="project" value="Ensembl"/>
</dbReference>
<dbReference type="Proteomes" id="UP000006718">
    <property type="component" value="Chromosome 19"/>
</dbReference>
<keyword evidence="7" id="KW-1185">Reference proteome</keyword>
<evidence type="ECO:0000313" key="7">
    <source>
        <dbReference type="Proteomes" id="UP000006718"/>
    </source>
</evidence>
<keyword evidence="3" id="KW-1133">Transmembrane helix</keyword>
<dbReference type="PROSITE" id="PS50835">
    <property type="entry name" value="IG_LIKE"/>
    <property type="match status" value="1"/>
</dbReference>
<dbReference type="PANTHER" id="PTHR14334">
    <property type="entry name" value="B-CELL ANTIGEN RECEPTOR COMPLEX-ASSOCIATED PROTEIN"/>
    <property type="match status" value="1"/>
</dbReference>
<name>A0A1D5R2I9_MACMU</name>
<dbReference type="GO" id="GO:0015026">
    <property type="term" value="F:coreceptor activity"/>
    <property type="evidence" value="ECO:0007669"/>
    <property type="project" value="Ensembl"/>
</dbReference>
<dbReference type="SMART" id="SM00409">
    <property type="entry name" value="IG"/>
    <property type="match status" value="1"/>
</dbReference>
<keyword evidence="1" id="KW-0393">Immunoglobulin domain</keyword>
<dbReference type="InterPro" id="IPR036179">
    <property type="entry name" value="Ig-like_dom_sf"/>
</dbReference>
<dbReference type="CDD" id="cd00096">
    <property type="entry name" value="Ig"/>
    <property type="match status" value="1"/>
</dbReference>
<feature type="compositionally biased region" description="Polar residues" evidence="2">
    <location>
        <begin position="244"/>
        <end position="257"/>
    </location>
</feature>
<proteinExistence type="predicted"/>
<feature type="region of interest" description="Disordered" evidence="2">
    <location>
        <begin position="132"/>
        <end position="159"/>
    </location>
</feature>
<feature type="compositionally biased region" description="Pro residues" evidence="2">
    <location>
        <begin position="263"/>
        <end position="273"/>
    </location>
</feature>
<protein>
    <submittedName>
        <fullName evidence="6">Transmembrane and immunoglobulin domain containing 2</fullName>
    </submittedName>
</protein>
<dbReference type="SMR" id="A0A1D5R2I9"/>
<gene>
    <name evidence="6" type="primary">TMIGD2</name>
</gene>
<dbReference type="GeneTree" id="ENSGT00390000007100"/>
<dbReference type="AlphaFoldDB" id="A0A1D5R2I9"/>
<feature type="region of interest" description="Disordered" evidence="2">
    <location>
        <begin position="227"/>
        <end position="302"/>
    </location>
</feature>
<dbReference type="GO" id="GO:0043005">
    <property type="term" value="C:neuron projection"/>
    <property type="evidence" value="ECO:0000318"/>
    <property type="project" value="GO_Central"/>
</dbReference>
<feature type="compositionally biased region" description="Basic and acidic residues" evidence="2">
    <location>
        <begin position="230"/>
        <end position="243"/>
    </location>
</feature>
<reference evidence="6" key="2">
    <citation type="submission" date="2019-01" db="EMBL/GenBank/DDBJ databases">
        <authorList>
            <person name="Graves T."/>
            <person name="Eichler E.E."/>
            <person name="Wilson R.K."/>
        </authorList>
    </citation>
    <scope>NUCLEOTIDE SEQUENCE [LARGE SCALE GENOMIC DNA]</scope>
    <source>
        <strain evidence="6">17573</strain>
    </source>
</reference>
<dbReference type="VEuPathDB" id="HostDB:ENSMMUG00000045860"/>
<dbReference type="InParanoid" id="A0A1D5R2I9"/>
<dbReference type="Bgee" id="ENSMMUG00000045860">
    <property type="expression patterns" value="Expressed in colon and 3 other cell types or tissues"/>
</dbReference>
<feature type="domain" description="Ig-like" evidence="5">
    <location>
        <begin position="4"/>
        <end position="129"/>
    </location>
</feature>
<reference evidence="6" key="3">
    <citation type="submission" date="2025-08" db="UniProtKB">
        <authorList>
            <consortium name="Ensembl"/>
        </authorList>
    </citation>
    <scope>IDENTIFICATION</scope>
    <source>
        <strain evidence="6">17573</strain>
    </source>
</reference>
<dbReference type="Gene3D" id="2.60.40.10">
    <property type="entry name" value="Immunoglobulins"/>
    <property type="match status" value="1"/>
</dbReference>
<organism evidence="6 7">
    <name type="scientific">Macaca mulatta</name>
    <name type="common">Rhesus macaque</name>
    <dbReference type="NCBI Taxonomy" id="9544"/>
    <lineage>
        <taxon>Eukaryota</taxon>
        <taxon>Metazoa</taxon>
        <taxon>Chordata</taxon>
        <taxon>Craniata</taxon>
        <taxon>Vertebrata</taxon>
        <taxon>Euteleostomi</taxon>
        <taxon>Mammalia</taxon>
        <taxon>Eutheria</taxon>
        <taxon>Euarchontoglires</taxon>
        <taxon>Primates</taxon>
        <taxon>Haplorrhini</taxon>
        <taxon>Catarrhini</taxon>
        <taxon>Cercopithecidae</taxon>
        <taxon>Cercopithecinae</taxon>
        <taxon>Macaca</taxon>
    </lineage>
</organism>
<dbReference type="GO" id="GO:0031295">
    <property type="term" value="P:T cell costimulation"/>
    <property type="evidence" value="ECO:0007669"/>
    <property type="project" value="Ensembl"/>
</dbReference>
<reference evidence="6" key="4">
    <citation type="submission" date="2025-09" db="UniProtKB">
        <authorList>
            <consortium name="Ensembl"/>
        </authorList>
    </citation>
    <scope>IDENTIFICATION</scope>
    <source>
        <strain evidence="6">17573</strain>
    </source>
</reference>
<dbReference type="PANTHER" id="PTHR14334:SF3">
    <property type="entry name" value="TRANSMEMBRANE AND IMMUNOGLOBULIN DOMAIN CONTAINING 2"/>
    <property type="match status" value="1"/>
</dbReference>
<dbReference type="FunFam" id="2.60.40.10:FF:002003">
    <property type="entry name" value="Transmembrane and immunoglobulin domain containing 2"/>
    <property type="match status" value="1"/>
</dbReference>
<accession>A0A1D5R2I9</accession>
<reference evidence="7" key="1">
    <citation type="journal article" date="2007" name="Science">
        <title>Evolutionary and biomedical insights from the rhesus macaque genome.</title>
        <authorList>
            <person name="Gibbs R.A."/>
            <person name="Rogers J."/>
            <person name="Katze M.G."/>
            <person name="Bumgarner R."/>
            <person name="Weinstock G.M."/>
            <person name="Mardis E.R."/>
            <person name="Remington K.A."/>
            <person name="Strausberg R.L."/>
            <person name="Venter J.C."/>
            <person name="Wilson R.K."/>
            <person name="Batzer M.A."/>
            <person name="Bustamante C.D."/>
            <person name="Eichler E.E."/>
            <person name="Hahn M.W."/>
            <person name="Hardison R.C."/>
            <person name="Makova K.D."/>
            <person name="Miller W."/>
            <person name="Milosavljevic A."/>
            <person name="Palermo R.E."/>
            <person name="Siepel A."/>
            <person name="Sikela J.M."/>
            <person name="Attaway T."/>
            <person name="Bell S."/>
            <person name="Bernard K.E."/>
            <person name="Buhay C.J."/>
            <person name="Chandrabose M.N."/>
            <person name="Dao M."/>
            <person name="Davis C."/>
            <person name="Delehaunty K.D."/>
            <person name="Ding Y."/>
            <person name="Dinh H.H."/>
            <person name="Dugan-Rocha S."/>
            <person name="Fulton L.A."/>
            <person name="Gabisi R.A."/>
            <person name="Garner T.T."/>
            <person name="Godfrey J."/>
            <person name="Hawes A.C."/>
            <person name="Hernandez J."/>
            <person name="Hines S."/>
            <person name="Holder M."/>
            <person name="Hume J."/>
            <person name="Jhangiani S.N."/>
            <person name="Joshi V."/>
            <person name="Khan Z.M."/>
            <person name="Kirkness E.F."/>
            <person name="Cree A."/>
            <person name="Fowler R.G."/>
            <person name="Lee S."/>
            <person name="Lewis L.R."/>
            <person name="Li Z."/>
            <person name="Liu Y.-S."/>
            <person name="Moore S.M."/>
            <person name="Muzny D."/>
            <person name="Nazareth L.V."/>
            <person name="Ngo D.N."/>
            <person name="Okwuonu G.O."/>
            <person name="Pai G."/>
            <person name="Parker D."/>
            <person name="Paul H.A."/>
            <person name="Pfannkoch C."/>
            <person name="Pohl C.S."/>
            <person name="Rogers Y.-H.C."/>
            <person name="Ruiz S.J."/>
            <person name="Sabo A."/>
            <person name="Santibanez J."/>
            <person name="Schneider B.W."/>
            <person name="Smith S.M."/>
            <person name="Sodergren E."/>
            <person name="Svatek A.F."/>
            <person name="Utterback T.R."/>
            <person name="Vattathil S."/>
            <person name="Warren W."/>
            <person name="White C.S."/>
            <person name="Chinwalla A.T."/>
            <person name="Feng Y."/>
            <person name="Halpern A.L."/>
            <person name="Hillier L.W."/>
            <person name="Huang X."/>
            <person name="Minx P."/>
            <person name="Nelson J.O."/>
            <person name="Pepin K.H."/>
            <person name="Qin X."/>
            <person name="Sutton G.G."/>
            <person name="Venter E."/>
            <person name="Walenz B.P."/>
            <person name="Wallis J.W."/>
            <person name="Worley K.C."/>
            <person name="Yang S.-P."/>
            <person name="Jones S.M."/>
            <person name="Marra M.A."/>
            <person name="Rocchi M."/>
            <person name="Schein J.E."/>
            <person name="Baertsch R."/>
            <person name="Clarke L."/>
            <person name="Csuros M."/>
            <person name="Glasscock J."/>
            <person name="Harris R.A."/>
            <person name="Havlak P."/>
            <person name="Jackson A.R."/>
            <person name="Jiang H."/>
            <person name="Liu Y."/>
            <person name="Messina D.N."/>
            <person name="Shen Y."/>
            <person name="Song H.X.-Z."/>
            <person name="Wylie T."/>
            <person name="Zhang L."/>
            <person name="Birney E."/>
            <person name="Han K."/>
            <person name="Konkel M.K."/>
            <person name="Lee J."/>
            <person name="Smit A.F.A."/>
            <person name="Ullmer B."/>
            <person name="Wang H."/>
            <person name="Xing J."/>
            <person name="Burhans R."/>
            <person name="Cheng Z."/>
            <person name="Karro J.E."/>
            <person name="Ma J."/>
            <person name="Raney B."/>
            <person name="She X."/>
            <person name="Cox M.J."/>
            <person name="Demuth J.P."/>
            <person name="Dumas L.J."/>
            <person name="Han S.-G."/>
            <person name="Hopkins J."/>
            <person name="Karimpour-Fard A."/>
            <person name="Kim Y.H."/>
            <person name="Pollack J.R."/>
            <person name="Vinar T."/>
            <person name="Addo-Quaye C."/>
            <person name="Degenhardt J."/>
            <person name="Denby A."/>
            <person name="Hubisz M.J."/>
            <person name="Indap A."/>
            <person name="Kosiol C."/>
            <person name="Lahn B.T."/>
            <person name="Lawson H.A."/>
            <person name="Marklein A."/>
            <person name="Nielsen R."/>
            <person name="Vallender E.J."/>
            <person name="Clark A.G."/>
            <person name="Ferguson B."/>
            <person name="Hernandez R.D."/>
            <person name="Hirani K."/>
            <person name="Kehrer-Sawatzki H."/>
            <person name="Kolb J."/>
            <person name="Patil S."/>
            <person name="Pu L.-L."/>
            <person name="Ren Y."/>
            <person name="Smith D.G."/>
            <person name="Wheeler D.A."/>
            <person name="Schenck I."/>
            <person name="Ball E.V."/>
            <person name="Chen R."/>
            <person name="Cooper D.N."/>
            <person name="Giardine B."/>
            <person name="Hsu F."/>
            <person name="Kent W.J."/>
            <person name="Lesk A."/>
            <person name="Nelson D.L."/>
            <person name="O'brien W.E."/>
            <person name="Pruefer K."/>
            <person name="Stenson P.D."/>
            <person name="Wallace J.C."/>
            <person name="Ke H."/>
            <person name="Liu X.-M."/>
            <person name="Wang P."/>
            <person name="Xiang A.P."/>
            <person name="Yang F."/>
            <person name="Barber G.P."/>
            <person name="Haussler D."/>
            <person name="Karolchik D."/>
            <person name="Kern A.D."/>
            <person name="Kuhn R.M."/>
            <person name="Smith K.E."/>
            <person name="Zwieg A.S."/>
        </authorList>
    </citation>
    <scope>NUCLEOTIDE SEQUENCE [LARGE SCALE GENOMIC DNA]</scope>
    <source>
        <strain evidence="7">17573</strain>
    </source>
</reference>
<dbReference type="ExpressionAtlas" id="A0A1D5R2I9">
    <property type="expression patterns" value="baseline"/>
</dbReference>
<evidence type="ECO:0000256" key="3">
    <source>
        <dbReference type="SAM" id="Phobius"/>
    </source>
</evidence>
<dbReference type="SUPFAM" id="SSF48726">
    <property type="entry name" value="Immunoglobulin"/>
    <property type="match status" value="1"/>
</dbReference>
<feature type="signal peptide" evidence="4">
    <location>
        <begin position="1"/>
        <end position="22"/>
    </location>
</feature>
<dbReference type="FunCoup" id="A0A1D5R2I9">
    <property type="interactions" value="1"/>
</dbReference>
<sequence>MGSPGMVLGLLVQFWALQGASSLSVQQGPNSLQVRQGSQATLVCQVDQAPAWERLRVRWTKDGAILCQPYITNGSLSLGVCGPQGQLSWQAPSHLILKLDPVSLNHSGAYVCSAAIEIPELEEAEGNVTRLLVDPDDPTQNRNPTPSFPGEPCPVFLPQHLPPPPPPLPLLLRPSLRPGTGLLFVLLGAGSVGVAIVLGAWFRGRRCCQQRDSGNAFYSNVLYRPRGAPKKTEDCSGEAKDQRGQSIYSTSFPQPVTCQPHLAPRPYPSPRPGHPISMVRVFPSPGPTQQPRPRGFPKVGEE</sequence>
<dbReference type="InterPro" id="IPR007110">
    <property type="entry name" value="Ig-like_dom"/>
</dbReference>
<dbReference type="InterPro" id="IPR003599">
    <property type="entry name" value="Ig_sub"/>
</dbReference>
<feature type="transmembrane region" description="Helical" evidence="3">
    <location>
        <begin position="181"/>
        <end position="202"/>
    </location>
</feature>
<dbReference type="InterPro" id="IPR013106">
    <property type="entry name" value="Ig_V-set"/>
</dbReference>
<evidence type="ECO:0000259" key="5">
    <source>
        <dbReference type="PROSITE" id="PS50835"/>
    </source>
</evidence>
<dbReference type="GO" id="GO:0045766">
    <property type="term" value="P:positive regulation of angiogenesis"/>
    <property type="evidence" value="ECO:0007669"/>
    <property type="project" value="Ensembl"/>
</dbReference>
<keyword evidence="4" id="KW-0732">Signal</keyword>
<dbReference type="GO" id="GO:0001819">
    <property type="term" value="P:positive regulation of cytokine production"/>
    <property type="evidence" value="ECO:0007669"/>
    <property type="project" value="Ensembl"/>
</dbReference>
<keyword evidence="3" id="KW-0472">Membrane</keyword>
<evidence type="ECO:0000313" key="6">
    <source>
        <dbReference type="Ensembl" id="ENSMMUP00000054524.2"/>
    </source>
</evidence>
<evidence type="ECO:0000256" key="1">
    <source>
        <dbReference type="ARBA" id="ARBA00023319"/>
    </source>
</evidence>